<dbReference type="RefSeq" id="XP_011203647.2">
    <property type="nucleotide sequence ID" value="XM_011205345.4"/>
</dbReference>
<accession>A0A034VP29</accession>
<dbReference type="OrthoDB" id="126772at2759"/>
<proteinExistence type="predicted"/>
<evidence type="ECO:0000313" key="4">
    <source>
        <dbReference type="RefSeq" id="XP_011203647.2"/>
    </source>
</evidence>
<evidence type="ECO:0000256" key="1">
    <source>
        <dbReference type="SAM" id="SignalP"/>
    </source>
</evidence>
<gene>
    <name evidence="4" type="primary">LOC105226467</name>
</gene>
<feature type="chain" id="PRO_5001561859" evidence="1">
    <location>
        <begin position="24"/>
        <end position="114"/>
    </location>
</feature>
<keyword evidence="1" id="KW-0732">Signal</keyword>
<sequence length="114" mass="12428">MKTLRNTFALAAIIVSCATFVAALPRPANDPNAEYELISGGAQVGPKPTFVPVTRKPLIINTPPPTPANSKNFAFDPITKTWTLVKKDAPIPSEGTLIWNQSNDKWLTETARRV</sequence>
<dbReference type="PROSITE" id="PS51257">
    <property type="entry name" value="PROKAR_LIPOPROTEIN"/>
    <property type="match status" value="1"/>
</dbReference>
<dbReference type="AlphaFoldDB" id="A0A034VP29"/>
<reference evidence="2" key="1">
    <citation type="journal article" date="2014" name="BMC Genomics">
        <title>Characterizing the developmental transcriptome of the oriental fruit fly, Bactrocera dorsalis (Diptera: Tephritidae) through comparative genomic analysis with Drosophila melanogaster utilizing modENCODE datasets.</title>
        <authorList>
            <person name="Geib S.M."/>
            <person name="Calla B."/>
            <person name="Hall B."/>
            <person name="Hou S."/>
            <person name="Manoukis N.C."/>
        </authorList>
    </citation>
    <scope>NUCLEOTIDE SEQUENCE</scope>
    <source>
        <strain evidence="2">Punador</strain>
    </source>
</reference>
<dbReference type="EMBL" id="GAKP01014768">
    <property type="protein sequence ID" value="JAC44184.1"/>
    <property type="molecule type" value="Transcribed_RNA"/>
</dbReference>
<evidence type="ECO:0000313" key="2">
    <source>
        <dbReference type="EMBL" id="JAC44184.1"/>
    </source>
</evidence>
<dbReference type="GeneID" id="105226467"/>
<evidence type="ECO:0000313" key="3">
    <source>
        <dbReference type="Proteomes" id="UP001652620"/>
    </source>
</evidence>
<dbReference type="Proteomes" id="UP001652620">
    <property type="component" value="Chromosome 5"/>
</dbReference>
<name>A0A034VP29_BACDO</name>
<reference evidence="4" key="2">
    <citation type="submission" date="2025-05" db="UniProtKB">
        <authorList>
            <consortium name="RefSeq"/>
        </authorList>
    </citation>
    <scope>IDENTIFICATION</scope>
    <source>
        <tissue evidence="4">Adult</tissue>
    </source>
</reference>
<keyword evidence="3" id="KW-1185">Reference proteome</keyword>
<dbReference type="KEGG" id="bdr:105226467"/>
<protein>
    <submittedName>
        <fullName evidence="4">Uncharacterized protein LOC105226467</fullName>
    </submittedName>
</protein>
<feature type="signal peptide" evidence="1">
    <location>
        <begin position="1"/>
        <end position="23"/>
    </location>
</feature>
<organism evidence="2">
    <name type="scientific">Bactrocera dorsalis</name>
    <name type="common">Oriental fruit fly</name>
    <name type="synonym">Dacus dorsalis</name>
    <dbReference type="NCBI Taxonomy" id="27457"/>
    <lineage>
        <taxon>Eukaryota</taxon>
        <taxon>Metazoa</taxon>
        <taxon>Ecdysozoa</taxon>
        <taxon>Arthropoda</taxon>
        <taxon>Hexapoda</taxon>
        <taxon>Insecta</taxon>
        <taxon>Pterygota</taxon>
        <taxon>Neoptera</taxon>
        <taxon>Endopterygota</taxon>
        <taxon>Diptera</taxon>
        <taxon>Brachycera</taxon>
        <taxon>Muscomorpha</taxon>
        <taxon>Tephritoidea</taxon>
        <taxon>Tephritidae</taxon>
        <taxon>Bactrocera</taxon>
        <taxon>Bactrocera</taxon>
    </lineage>
</organism>